<name>A0ABW3GXW3_9BACL</name>
<reference evidence="8" key="1">
    <citation type="journal article" date="2019" name="Int. J. Syst. Evol. Microbiol.">
        <title>The Global Catalogue of Microorganisms (GCM) 10K type strain sequencing project: providing services to taxonomists for standard genome sequencing and annotation.</title>
        <authorList>
            <consortium name="The Broad Institute Genomics Platform"/>
            <consortium name="The Broad Institute Genome Sequencing Center for Infectious Disease"/>
            <person name="Wu L."/>
            <person name="Ma J."/>
        </authorList>
    </citation>
    <scope>NUCLEOTIDE SEQUENCE [LARGE SCALE GENOMIC DNA]</scope>
    <source>
        <strain evidence="8">CCUG 63563</strain>
    </source>
</reference>
<evidence type="ECO:0000256" key="1">
    <source>
        <dbReference type="ARBA" id="ARBA00004651"/>
    </source>
</evidence>
<evidence type="ECO:0000313" key="7">
    <source>
        <dbReference type="EMBL" id="MFD0944041.1"/>
    </source>
</evidence>
<dbReference type="InterPro" id="IPR039072">
    <property type="entry name" value="ATP_synth_I_Bacilli"/>
</dbReference>
<organism evidence="7 8">
    <name type="scientific">Savagea faecisuis</name>
    <dbReference type="NCBI Taxonomy" id="1274803"/>
    <lineage>
        <taxon>Bacteria</taxon>
        <taxon>Bacillati</taxon>
        <taxon>Bacillota</taxon>
        <taxon>Bacilli</taxon>
        <taxon>Bacillales</taxon>
        <taxon>Caryophanaceae</taxon>
        <taxon>Savagea</taxon>
    </lineage>
</organism>
<protein>
    <submittedName>
        <fullName evidence="7">ATP synthase subunit I</fullName>
    </submittedName>
</protein>
<sequence length="125" mass="14075">MQQELGQIVKKQFMIGLTVIGLFAVGYTLTSWETIFAGLILGMLFGLYNMWTLVRRYKKFDQAMAEGRRGAPLGTLLRFISAIAAVSLAMAFPNQFDLISTVIGFALPYVLLIIERIVYHAKHEE</sequence>
<keyword evidence="8" id="KW-1185">Reference proteome</keyword>
<gene>
    <name evidence="7" type="ORF">ACFQ0V_09825</name>
</gene>
<feature type="transmembrane region" description="Helical" evidence="6">
    <location>
        <begin position="98"/>
        <end position="119"/>
    </location>
</feature>
<dbReference type="Pfam" id="PF03899">
    <property type="entry name" value="ATP-synt_I"/>
    <property type="match status" value="1"/>
</dbReference>
<dbReference type="RefSeq" id="WP_381012864.1">
    <property type="nucleotide sequence ID" value="NZ_JBHTJF010000034.1"/>
</dbReference>
<evidence type="ECO:0000256" key="4">
    <source>
        <dbReference type="ARBA" id="ARBA00022989"/>
    </source>
</evidence>
<keyword evidence="2" id="KW-1003">Cell membrane</keyword>
<dbReference type="InterPro" id="IPR005598">
    <property type="entry name" value="ATP_synth_I"/>
</dbReference>
<feature type="transmembrane region" description="Helical" evidence="6">
    <location>
        <begin position="75"/>
        <end position="92"/>
    </location>
</feature>
<evidence type="ECO:0000256" key="2">
    <source>
        <dbReference type="ARBA" id="ARBA00022475"/>
    </source>
</evidence>
<keyword evidence="5 6" id="KW-0472">Membrane</keyword>
<evidence type="ECO:0000256" key="5">
    <source>
        <dbReference type="ARBA" id="ARBA00023136"/>
    </source>
</evidence>
<dbReference type="PANTHER" id="PTHR40035">
    <property type="entry name" value="ATP SYNTHASE PROTEIN I"/>
    <property type="match status" value="1"/>
</dbReference>
<comment type="subcellular location">
    <subcellularLocation>
        <location evidence="1">Cell membrane</location>
        <topology evidence="1">Multi-pass membrane protein</topology>
    </subcellularLocation>
</comment>
<evidence type="ECO:0000256" key="3">
    <source>
        <dbReference type="ARBA" id="ARBA00022692"/>
    </source>
</evidence>
<evidence type="ECO:0000313" key="8">
    <source>
        <dbReference type="Proteomes" id="UP001596976"/>
    </source>
</evidence>
<dbReference type="EMBL" id="JBHTJF010000034">
    <property type="protein sequence ID" value="MFD0944041.1"/>
    <property type="molecule type" value="Genomic_DNA"/>
</dbReference>
<comment type="caution">
    <text evidence="7">The sequence shown here is derived from an EMBL/GenBank/DDBJ whole genome shotgun (WGS) entry which is preliminary data.</text>
</comment>
<keyword evidence="3 6" id="KW-0812">Transmembrane</keyword>
<dbReference type="PANTHER" id="PTHR40035:SF1">
    <property type="entry name" value="ATP SYNTHASE PROTEIN I"/>
    <property type="match status" value="1"/>
</dbReference>
<feature type="transmembrane region" description="Helical" evidence="6">
    <location>
        <begin position="35"/>
        <end position="54"/>
    </location>
</feature>
<feature type="transmembrane region" description="Helical" evidence="6">
    <location>
        <begin position="12"/>
        <end position="29"/>
    </location>
</feature>
<dbReference type="Proteomes" id="UP001596976">
    <property type="component" value="Unassembled WGS sequence"/>
</dbReference>
<evidence type="ECO:0000256" key="6">
    <source>
        <dbReference type="SAM" id="Phobius"/>
    </source>
</evidence>
<accession>A0ABW3GXW3</accession>
<keyword evidence="4 6" id="KW-1133">Transmembrane helix</keyword>
<proteinExistence type="predicted"/>